<organism evidence="1">
    <name type="scientific">Anguilla anguilla</name>
    <name type="common">European freshwater eel</name>
    <name type="synonym">Muraena anguilla</name>
    <dbReference type="NCBI Taxonomy" id="7936"/>
    <lineage>
        <taxon>Eukaryota</taxon>
        <taxon>Metazoa</taxon>
        <taxon>Chordata</taxon>
        <taxon>Craniata</taxon>
        <taxon>Vertebrata</taxon>
        <taxon>Euteleostomi</taxon>
        <taxon>Actinopterygii</taxon>
        <taxon>Neopterygii</taxon>
        <taxon>Teleostei</taxon>
        <taxon>Anguilliformes</taxon>
        <taxon>Anguillidae</taxon>
        <taxon>Anguilla</taxon>
    </lineage>
</organism>
<dbReference type="EMBL" id="GBXM01026584">
    <property type="protein sequence ID" value="JAH81993.1"/>
    <property type="molecule type" value="Transcribed_RNA"/>
</dbReference>
<proteinExistence type="predicted"/>
<protein>
    <submittedName>
        <fullName evidence="1">Uncharacterized protein</fullName>
    </submittedName>
</protein>
<evidence type="ECO:0000313" key="1">
    <source>
        <dbReference type="EMBL" id="JAH81993.1"/>
    </source>
</evidence>
<accession>A0A0E9VXK4</accession>
<reference evidence="1" key="1">
    <citation type="submission" date="2014-11" db="EMBL/GenBank/DDBJ databases">
        <authorList>
            <person name="Amaro Gonzalez C."/>
        </authorList>
    </citation>
    <scope>NUCLEOTIDE SEQUENCE</scope>
</reference>
<sequence>MDKSPLHSRPLSQVQQ</sequence>
<dbReference type="AlphaFoldDB" id="A0A0E9VXK4"/>
<name>A0A0E9VXK4_ANGAN</name>
<reference evidence="1" key="2">
    <citation type="journal article" date="2015" name="Fish Shellfish Immunol.">
        <title>Early steps in the European eel (Anguilla anguilla)-Vibrio vulnificus interaction in the gills: Role of the RtxA13 toxin.</title>
        <authorList>
            <person name="Callol A."/>
            <person name="Pajuelo D."/>
            <person name="Ebbesson L."/>
            <person name="Teles M."/>
            <person name="MacKenzie S."/>
            <person name="Amaro C."/>
        </authorList>
    </citation>
    <scope>NUCLEOTIDE SEQUENCE</scope>
</reference>